<dbReference type="FunFam" id="3.40.50.1820:FF:000028">
    <property type="entry name" value="S9 family peptidase"/>
    <property type="match status" value="1"/>
</dbReference>
<feature type="chain" id="PRO_5012146730" description="Dipeptidyl-peptidase V" evidence="7">
    <location>
        <begin position="25"/>
        <end position="741"/>
    </location>
</feature>
<dbReference type="OrthoDB" id="416344at2759"/>
<evidence type="ECO:0000256" key="3">
    <source>
        <dbReference type="ARBA" id="ARBA00022729"/>
    </source>
</evidence>
<dbReference type="Pfam" id="PF07676">
    <property type="entry name" value="PD40"/>
    <property type="match status" value="3"/>
</dbReference>
<keyword evidence="2" id="KW-0645">Protease</keyword>
<dbReference type="InterPro" id="IPR001375">
    <property type="entry name" value="Peptidase_S9_cat"/>
</dbReference>
<feature type="domain" description="Peptidase S9 prolyl oligopeptidase catalytic" evidence="8">
    <location>
        <begin position="534"/>
        <end position="738"/>
    </location>
</feature>
<dbReference type="Gene3D" id="3.40.50.1820">
    <property type="entry name" value="alpha/beta hydrolase"/>
    <property type="match status" value="1"/>
</dbReference>
<accession>A0A1Y1ZM23</accession>
<dbReference type="Proteomes" id="UP000193920">
    <property type="component" value="Unassembled WGS sequence"/>
</dbReference>
<evidence type="ECO:0000256" key="1">
    <source>
        <dbReference type="ARBA" id="ARBA00010040"/>
    </source>
</evidence>
<name>A0A1Y1ZM23_9FUNG</name>
<dbReference type="AlphaFoldDB" id="A0A1Y1ZM23"/>
<comment type="caution">
    <text evidence="9">The sequence shown here is derived from an EMBL/GenBank/DDBJ whole genome shotgun (WGS) entry which is preliminary data.</text>
</comment>
<dbReference type="SUPFAM" id="SSF69322">
    <property type="entry name" value="Tricorn protease domain 2"/>
    <property type="match status" value="1"/>
</dbReference>
<proteinExistence type="inferred from homology"/>
<dbReference type="SUPFAM" id="SSF53474">
    <property type="entry name" value="alpha/beta-Hydrolases"/>
    <property type="match status" value="1"/>
</dbReference>
<organism evidence="9 10">
    <name type="scientific">Neocallimastix californiae</name>
    <dbReference type="NCBI Taxonomy" id="1754190"/>
    <lineage>
        <taxon>Eukaryota</taxon>
        <taxon>Fungi</taxon>
        <taxon>Fungi incertae sedis</taxon>
        <taxon>Chytridiomycota</taxon>
        <taxon>Chytridiomycota incertae sedis</taxon>
        <taxon>Neocallimastigomycetes</taxon>
        <taxon>Neocallimastigales</taxon>
        <taxon>Neocallimastigaceae</taxon>
        <taxon>Neocallimastix</taxon>
    </lineage>
</organism>
<reference evidence="9 10" key="1">
    <citation type="submission" date="2016-08" db="EMBL/GenBank/DDBJ databases">
        <title>A Parts List for Fungal Cellulosomes Revealed by Comparative Genomics.</title>
        <authorList>
            <consortium name="DOE Joint Genome Institute"/>
            <person name="Haitjema C.H."/>
            <person name="Gilmore S.P."/>
            <person name="Henske J.K."/>
            <person name="Solomon K.V."/>
            <person name="De Groot R."/>
            <person name="Kuo A."/>
            <person name="Mondo S.J."/>
            <person name="Salamov A.A."/>
            <person name="Labutti K."/>
            <person name="Zhao Z."/>
            <person name="Chiniquy J."/>
            <person name="Barry K."/>
            <person name="Brewer H.M."/>
            <person name="Purvine S.O."/>
            <person name="Wright A.T."/>
            <person name="Boxma B."/>
            <person name="Van Alen T."/>
            <person name="Hackstein J.H."/>
            <person name="Baker S.E."/>
            <person name="Grigoriev I.V."/>
            <person name="O'Malley M.A."/>
        </authorList>
    </citation>
    <scope>NUCLEOTIDE SEQUENCE [LARGE SCALE GENOMIC DNA]</scope>
    <source>
        <strain evidence="9 10">G1</strain>
    </source>
</reference>
<gene>
    <name evidence="9" type="ORF">LY90DRAFT_465135</name>
</gene>
<dbReference type="InterPro" id="IPR011659">
    <property type="entry name" value="WD40"/>
</dbReference>
<dbReference type="GO" id="GO:0006508">
    <property type="term" value="P:proteolysis"/>
    <property type="evidence" value="ECO:0007669"/>
    <property type="project" value="UniProtKB-KW"/>
</dbReference>
<dbReference type="PANTHER" id="PTHR42776">
    <property type="entry name" value="SERINE PEPTIDASE S9 FAMILY MEMBER"/>
    <property type="match status" value="1"/>
</dbReference>
<keyword evidence="3 7" id="KW-0732">Signal</keyword>
<dbReference type="InterPro" id="IPR011042">
    <property type="entry name" value="6-blade_b-propeller_TolB-like"/>
</dbReference>
<keyword evidence="5" id="KW-0720">Serine protease</keyword>
<feature type="signal peptide" evidence="7">
    <location>
        <begin position="1"/>
        <end position="24"/>
    </location>
</feature>
<dbReference type="InterPro" id="IPR029058">
    <property type="entry name" value="AB_hydrolase_fold"/>
</dbReference>
<evidence type="ECO:0000256" key="7">
    <source>
        <dbReference type="SAM" id="SignalP"/>
    </source>
</evidence>
<evidence type="ECO:0000256" key="6">
    <source>
        <dbReference type="ARBA" id="ARBA00032829"/>
    </source>
</evidence>
<dbReference type="EMBL" id="MCOG01000383">
    <property type="protein sequence ID" value="ORY11276.1"/>
    <property type="molecule type" value="Genomic_DNA"/>
</dbReference>
<dbReference type="Pfam" id="PF00326">
    <property type="entry name" value="Peptidase_S9"/>
    <property type="match status" value="1"/>
</dbReference>
<protein>
    <recommendedName>
        <fullName evidence="6">Dipeptidyl-peptidase V</fullName>
    </recommendedName>
</protein>
<comment type="similarity">
    <text evidence="1">Belongs to the peptidase S9C family.</text>
</comment>
<dbReference type="Gene3D" id="2.120.10.30">
    <property type="entry name" value="TolB, C-terminal domain"/>
    <property type="match status" value="2"/>
</dbReference>
<evidence type="ECO:0000256" key="4">
    <source>
        <dbReference type="ARBA" id="ARBA00022801"/>
    </source>
</evidence>
<dbReference type="STRING" id="1754190.A0A1Y1ZM23"/>
<sequence>MNFKKNLKFFLTVVVLSATTAVRAEKHAFSPLDLVTVNKINSHSISPNYEYILYDVNKYNAKDNKKELGLYITNLKNNSTVQLTSKHSDFSPFWLNDSTIGFLSTRSGSSQLWYSILDFDNLGLIKESKLKQLTKLTTSINNIEYNQKAKRLLFSAQAYLNGTLVNDDTYVEQEDNKYTTGIVYDKLFIRHWDTFLKPSVREQLFVLDLRSKNNKFSLKHQPVNIMNGNELESPVSPFGDSGDFSISPDGQTIAFSSRIEEHSQAWKTNTDVFLVKYPIDGKPSAVENLTKSNPGYDNYPNISPDGQWIAYLEMREENYESDKNRVMLYNFNRKTHTELPIRWDRSPDSVTWSAGSSSIYLTASSKGRVKVYVVNLKEALRSIRKNGTVPDLAVKELIGTGSNDSIQVIPKGKLGNNSGEIIVFGRSSITKPRDIYRLEVPPYDELRSEYSRRKIVRPPRSEAGITQITNVNDRFEKEVIVSEPEEFYFKGYNDELIHGWYLKPVNFDESKKYPLAFLIHGGPQGSWDDGFGSRWNVQSYAGAGYAVAAINFHGSTGFGQEFVKSVSKNWGRDSYNDLMKGLDYILKTHKYIDKSKVCGLGASYGGYMINWINGHTDRFACLVNHDGVFDTINTFFTTEELFFSEYEFGGVPWDKKAKKIYDKWNPREFVKNWKTPTLVIHGGKDYRLTESEGIATFTALQRLGVKSKFLYFPDENHWVLKPANTLFWQTQIIEWIDSFTK</sequence>
<keyword evidence="10" id="KW-1185">Reference proteome</keyword>
<evidence type="ECO:0000256" key="2">
    <source>
        <dbReference type="ARBA" id="ARBA00022670"/>
    </source>
</evidence>
<keyword evidence="4" id="KW-0378">Hydrolase</keyword>
<dbReference type="GO" id="GO:0004252">
    <property type="term" value="F:serine-type endopeptidase activity"/>
    <property type="evidence" value="ECO:0007669"/>
    <property type="project" value="TreeGrafter"/>
</dbReference>
<evidence type="ECO:0000259" key="8">
    <source>
        <dbReference type="Pfam" id="PF00326"/>
    </source>
</evidence>
<evidence type="ECO:0000313" key="10">
    <source>
        <dbReference type="Proteomes" id="UP000193920"/>
    </source>
</evidence>
<evidence type="ECO:0000256" key="5">
    <source>
        <dbReference type="ARBA" id="ARBA00022825"/>
    </source>
</evidence>
<evidence type="ECO:0000313" key="9">
    <source>
        <dbReference type="EMBL" id="ORY11276.1"/>
    </source>
</evidence>
<dbReference type="PANTHER" id="PTHR42776:SF13">
    <property type="entry name" value="DIPEPTIDYL-PEPTIDASE 5"/>
    <property type="match status" value="1"/>
</dbReference>